<name>A0ACC2E3C8_DIPCM</name>
<dbReference type="EMBL" id="CM055094">
    <property type="protein sequence ID" value="KAJ7560948.1"/>
    <property type="molecule type" value="Genomic_DNA"/>
</dbReference>
<dbReference type="Proteomes" id="UP001162992">
    <property type="component" value="Chromosome 3"/>
</dbReference>
<accession>A0ACC2E3C8</accession>
<protein>
    <submittedName>
        <fullName evidence="1">Uncharacterized protein</fullName>
    </submittedName>
</protein>
<reference evidence="2" key="1">
    <citation type="journal article" date="2024" name="Proc. Natl. Acad. Sci. U.S.A.">
        <title>Extraordinary preservation of gene collinearity over three hundred million years revealed in homosporous lycophytes.</title>
        <authorList>
            <person name="Li C."/>
            <person name="Wickell D."/>
            <person name="Kuo L.Y."/>
            <person name="Chen X."/>
            <person name="Nie B."/>
            <person name="Liao X."/>
            <person name="Peng D."/>
            <person name="Ji J."/>
            <person name="Jenkins J."/>
            <person name="Williams M."/>
            <person name="Shu S."/>
            <person name="Plott C."/>
            <person name="Barry K."/>
            <person name="Rajasekar S."/>
            <person name="Grimwood J."/>
            <person name="Han X."/>
            <person name="Sun S."/>
            <person name="Hou Z."/>
            <person name="He W."/>
            <person name="Dai G."/>
            <person name="Sun C."/>
            <person name="Schmutz J."/>
            <person name="Leebens-Mack J.H."/>
            <person name="Li F.W."/>
            <person name="Wang L."/>
        </authorList>
    </citation>
    <scope>NUCLEOTIDE SEQUENCE [LARGE SCALE GENOMIC DNA]</scope>
    <source>
        <strain evidence="2">cv. PW_Plant_1</strain>
    </source>
</reference>
<evidence type="ECO:0000313" key="1">
    <source>
        <dbReference type="EMBL" id="KAJ7560948.1"/>
    </source>
</evidence>
<comment type="caution">
    <text evidence="1">The sequence shown here is derived from an EMBL/GenBank/DDBJ whole genome shotgun (WGS) entry which is preliminary data.</text>
</comment>
<evidence type="ECO:0000313" key="2">
    <source>
        <dbReference type="Proteomes" id="UP001162992"/>
    </source>
</evidence>
<organism evidence="1 2">
    <name type="scientific">Diphasiastrum complanatum</name>
    <name type="common">Issler's clubmoss</name>
    <name type="synonym">Lycopodium complanatum</name>
    <dbReference type="NCBI Taxonomy" id="34168"/>
    <lineage>
        <taxon>Eukaryota</taxon>
        <taxon>Viridiplantae</taxon>
        <taxon>Streptophyta</taxon>
        <taxon>Embryophyta</taxon>
        <taxon>Tracheophyta</taxon>
        <taxon>Lycopodiopsida</taxon>
        <taxon>Lycopodiales</taxon>
        <taxon>Lycopodiaceae</taxon>
        <taxon>Lycopodioideae</taxon>
        <taxon>Diphasiastrum</taxon>
    </lineage>
</organism>
<sequence>MRHKCQTFLEALIFALVAKFFHHFPLPANSNGATKVKCEVVFGKAISHKCISLCTWWWTIKQVLPDPPT</sequence>
<gene>
    <name evidence="1" type="ORF">O6H91_03G007200</name>
</gene>
<keyword evidence="2" id="KW-1185">Reference proteome</keyword>
<proteinExistence type="predicted"/>